<dbReference type="Proteomes" id="UP000219020">
    <property type="component" value="Unassembled WGS sequence"/>
</dbReference>
<sequence>MQITDDTTLLMTSNADSPRFLQVSTSDRIRERNRFSQ</sequence>
<comment type="caution">
    <text evidence="1">The sequence shown here is derived from an EMBL/GenBank/DDBJ whole genome shotgun (WGS) entry which is preliminary data.</text>
</comment>
<proteinExistence type="predicted"/>
<gene>
    <name evidence="1" type="ORF">BTN49_1153</name>
</gene>
<dbReference type="AlphaFoldDB" id="A0A2A5T4Q6"/>
<keyword evidence="2" id="KW-1185">Reference proteome</keyword>
<name>A0A2A5T4Q6_9GAMM</name>
<reference evidence="2" key="1">
    <citation type="submission" date="2017-04" db="EMBL/GenBank/DDBJ databases">
        <title>Genome evolution of the luminous symbionts of deep sea anglerfish.</title>
        <authorList>
            <person name="Hendry T.A."/>
        </authorList>
    </citation>
    <scope>NUCLEOTIDE SEQUENCE [LARGE SCALE GENOMIC DNA]</scope>
</reference>
<evidence type="ECO:0000313" key="1">
    <source>
        <dbReference type="EMBL" id="PCS23157.1"/>
    </source>
</evidence>
<protein>
    <submittedName>
        <fullName evidence="1">Uncharacterized protein</fullName>
    </submittedName>
</protein>
<dbReference type="EMBL" id="NBYY01000011">
    <property type="protein sequence ID" value="PCS23157.1"/>
    <property type="molecule type" value="Genomic_DNA"/>
</dbReference>
<accession>A0A2A5T4Q6</accession>
<evidence type="ECO:0000313" key="2">
    <source>
        <dbReference type="Proteomes" id="UP000219020"/>
    </source>
</evidence>
<organism evidence="1 2">
    <name type="scientific">Candidatus Enterovibrio escicola</name>
    <dbReference type="NCBI Taxonomy" id="1927127"/>
    <lineage>
        <taxon>Bacteria</taxon>
        <taxon>Pseudomonadati</taxon>
        <taxon>Pseudomonadota</taxon>
        <taxon>Gammaproteobacteria</taxon>
        <taxon>Vibrionales</taxon>
        <taxon>Vibrionaceae</taxon>
        <taxon>Enterovibrio</taxon>
    </lineage>
</organism>